<evidence type="ECO:0000256" key="1">
    <source>
        <dbReference type="ARBA" id="ARBA00022737"/>
    </source>
</evidence>
<dbReference type="Pfam" id="PF13181">
    <property type="entry name" value="TPR_8"/>
    <property type="match status" value="1"/>
</dbReference>
<dbReference type="GO" id="GO:0006401">
    <property type="term" value="P:RNA catabolic process"/>
    <property type="evidence" value="ECO:0007669"/>
    <property type="project" value="InterPro"/>
</dbReference>
<dbReference type="InterPro" id="IPR019734">
    <property type="entry name" value="TPR_rpt"/>
</dbReference>
<sequence length="1571" mass="170744">MRGETPTSSSTSTTASFPSLPPAWMSVFVKPKLKALKEALAKKDWPGVEKNASAVLDFESSNYNARVFLALALFNLGKPEESEETYKKAIEQSPTQALARQGLATLYEKSQRWTDYARELQGLMQLFADSQDAPKYAESLEKLLDVRRKHGTKDELVETLSMLLPSSPQHSLLRTLPPFDPTAPTATSYPTVQQAVTSPLRTLLEIIAHISEKETAAVDAEIKKRRQRLGGPALTAEETTRQVQAEMLPQSQLPALWRQVLDDPDAGNDEPLRRDVERRLLAHLRMTLRALPSSFDLPSLDLSAKATPKTEKQIEAERNAKDGYRAQVEDLAHGMVVIGVPDGSAWEVEVEWSDSFADGRGLEGLTKGSKDMLQRLADTFPEAGISRISRALLTRLAAAEAAARPAVDGDAADAPQEERPQGPTDDELAEIIEDGLAKAPPSVVAHLLAVSFFRSQKEWDAVVQVAEAGLSALATTHTEIGRALPRTRRALETSLALGLVHHDPPTHHLRALRLVESLLGTAPPPPSSPSAPALPHPDPELLFAKAIVLQTSDKQAAALKVWDQIIALPPGSLDADTLVKAKCERAWSTHLAGSSEDALPQLEEVVASFEERKTRRDKEREETEKYRSKRGLEKPEGVEEGEQEEEREERAIAWWRLGECLWKLGDSTPDRTQPAYDAYISALRASPSYAPAFTSLGLYYRSLATPDWERSSKCFQKAFELDPSQEVAARYLAEEFAELGEWILVEVIARRVIDGNKGRAGMGGKAAARLAWAWKAIGGSELNSKKYPQAITAFQSALRGAPDDVSTWIKLGVAYRHSGKHVAALKVFVKALALDPSFWFAKYSIADVQREIGLLDPAIKTFKEILVDRPDELGVKVVLAETALAKGLGEQKQGYIVRAEESLLEALEDSMAVIEGGSASRVAWKVTAEALVGLSRLSDPASPDPLRAALARVLTYLSKQDVDGKMAGLTAVTVADVRAAVDTKPAVTAAALAVLSFKMRVLLETQNEAAIGSAWFDLGVAISNFRPHLSALSTSSVTAEQALQQSIRCLKYALHKEPLNASFWNALGVLSFDLSPRLAQHSFIRSIEHNSRSAVPWTNLGLFYLVHGDEDLANQAFLKAQVLDPEWAAAWVGQATLADMAGHAVEASVLLEHAVSLGADAPEADIAFTSRAFEKYRSSVPSSSLAVAEPSPVPPPSAIEVLSAPLFSLGRYLSHHPSDHTALHLNALILEQVGDLASACESFEKAAAIIEELYEVDESPAVEGQYVIAQTNLGRARLAAQQHDGALEAFEAALSLLTLEDSPAPGGLTKEQSVLLYTECKLGSSVAHVALGDSSAAKEALATAIDDVESYRIGACDSHLAVALGRVHWAEGEEDRALSALLDSPDIPSGRQTPLFLRRAIYAYAIAANDTSLLQTTDSFTWNAAVKYDPDISHLSTLAKLAKRDIDGALSTVSRSLHAFPWAPAFRSRTARLITSLPPIASDATAANNLEFVGRLMRTRVPQTEASSLRARRSRALGIVALHKAGEAETEEEADRLNEEALRFLEKSVYVAPWETEGREALQKLMAKLDS</sequence>
<proteinExistence type="predicted"/>
<dbReference type="InterPro" id="IPR039226">
    <property type="entry name" value="Ski3/TTC37"/>
</dbReference>
<name>A0A2T0A0J2_RHOTO</name>
<dbReference type="PANTHER" id="PTHR15704:SF7">
    <property type="entry name" value="SUPERKILLER COMPLEX PROTEIN 3"/>
    <property type="match status" value="1"/>
</dbReference>
<dbReference type="Proteomes" id="UP000239560">
    <property type="component" value="Unassembled WGS sequence"/>
</dbReference>
<evidence type="ECO:0000256" key="3">
    <source>
        <dbReference type="PROSITE-ProRule" id="PRU00339"/>
    </source>
</evidence>
<accession>A0A2T0A0J2</accession>
<dbReference type="PANTHER" id="PTHR15704">
    <property type="entry name" value="SUPERKILLER 3 PROTEIN-RELATED"/>
    <property type="match status" value="1"/>
</dbReference>
<reference evidence="5 6" key="1">
    <citation type="journal article" date="2018" name="Elife">
        <title>Functional genomics of lipid metabolism in the oleaginous yeast Rhodosporidium toruloides.</title>
        <authorList>
            <person name="Coradetti S.T."/>
            <person name="Pinel D."/>
            <person name="Geiselman G."/>
            <person name="Ito M."/>
            <person name="Mondo S."/>
            <person name="Reilly M.C."/>
            <person name="Cheng Y.F."/>
            <person name="Bauer S."/>
            <person name="Grigoriev I."/>
            <person name="Gladden J.M."/>
            <person name="Simmons B.A."/>
            <person name="Brem R."/>
            <person name="Arkin A.P."/>
            <person name="Skerker J.M."/>
        </authorList>
    </citation>
    <scope>NUCLEOTIDE SEQUENCE [LARGE SCALE GENOMIC DNA]</scope>
    <source>
        <strain evidence="5 6">NBRC 0880</strain>
    </source>
</reference>
<feature type="repeat" description="TPR" evidence="3">
    <location>
        <begin position="1094"/>
        <end position="1127"/>
    </location>
</feature>
<feature type="region of interest" description="Disordered" evidence="4">
    <location>
        <begin position="404"/>
        <end position="424"/>
    </location>
</feature>
<evidence type="ECO:0000313" key="6">
    <source>
        <dbReference type="Proteomes" id="UP000239560"/>
    </source>
</evidence>
<feature type="compositionally biased region" description="Basic and acidic residues" evidence="4">
    <location>
        <begin position="610"/>
        <end position="637"/>
    </location>
</feature>
<feature type="repeat" description="TPR" evidence="3">
    <location>
        <begin position="63"/>
        <end position="96"/>
    </location>
</feature>
<gene>
    <name evidence="5" type="ORF">AAT19DRAFT_10385</name>
</gene>
<evidence type="ECO:0000256" key="4">
    <source>
        <dbReference type="SAM" id="MobiDB-lite"/>
    </source>
</evidence>
<feature type="repeat" description="TPR" evidence="3">
    <location>
        <begin position="805"/>
        <end position="838"/>
    </location>
</feature>
<feature type="repeat" description="TPR" evidence="3">
    <location>
        <begin position="771"/>
        <end position="804"/>
    </location>
</feature>
<keyword evidence="2 3" id="KW-0802">TPR repeat</keyword>
<dbReference type="Gene3D" id="1.25.40.10">
    <property type="entry name" value="Tetratricopeptide repeat domain"/>
    <property type="match status" value="4"/>
</dbReference>
<evidence type="ECO:0008006" key="7">
    <source>
        <dbReference type="Google" id="ProtNLM"/>
    </source>
</evidence>
<dbReference type="SUPFAM" id="SSF48452">
    <property type="entry name" value="TPR-like"/>
    <property type="match status" value="4"/>
</dbReference>
<organism evidence="5 6">
    <name type="scientific">Rhodotorula toruloides</name>
    <name type="common">Yeast</name>
    <name type="synonym">Rhodosporidium toruloides</name>
    <dbReference type="NCBI Taxonomy" id="5286"/>
    <lineage>
        <taxon>Eukaryota</taxon>
        <taxon>Fungi</taxon>
        <taxon>Dikarya</taxon>
        <taxon>Basidiomycota</taxon>
        <taxon>Pucciniomycotina</taxon>
        <taxon>Microbotryomycetes</taxon>
        <taxon>Sporidiobolales</taxon>
        <taxon>Sporidiobolaceae</taxon>
        <taxon>Rhodotorula</taxon>
    </lineage>
</organism>
<evidence type="ECO:0000256" key="2">
    <source>
        <dbReference type="ARBA" id="ARBA00022803"/>
    </source>
</evidence>
<comment type="caution">
    <text evidence="5">The sequence shown here is derived from an EMBL/GenBank/DDBJ whole genome shotgun (WGS) entry which is preliminary data.</text>
</comment>
<dbReference type="Pfam" id="PF18833">
    <property type="entry name" value="TPR_22"/>
    <property type="match status" value="1"/>
</dbReference>
<dbReference type="InterPro" id="IPR040962">
    <property type="entry name" value="TPR_22"/>
</dbReference>
<dbReference type="InterPro" id="IPR011990">
    <property type="entry name" value="TPR-like_helical_dom_sf"/>
</dbReference>
<dbReference type="OrthoDB" id="421075at2759"/>
<feature type="compositionally biased region" description="Low complexity" evidence="4">
    <location>
        <begin position="404"/>
        <end position="414"/>
    </location>
</feature>
<dbReference type="EMBL" id="LCTV02000012">
    <property type="protein sequence ID" value="PRQ71527.1"/>
    <property type="molecule type" value="Genomic_DNA"/>
</dbReference>
<dbReference type="Pfam" id="PF13432">
    <property type="entry name" value="TPR_16"/>
    <property type="match status" value="1"/>
</dbReference>
<keyword evidence="1" id="KW-0677">Repeat</keyword>
<feature type="region of interest" description="Disordered" evidence="4">
    <location>
        <begin position="610"/>
        <end position="645"/>
    </location>
</feature>
<dbReference type="GO" id="GO:0055087">
    <property type="term" value="C:Ski complex"/>
    <property type="evidence" value="ECO:0007669"/>
    <property type="project" value="InterPro"/>
</dbReference>
<dbReference type="PROSITE" id="PS50005">
    <property type="entry name" value="TPR"/>
    <property type="match status" value="4"/>
</dbReference>
<evidence type="ECO:0000313" key="5">
    <source>
        <dbReference type="EMBL" id="PRQ71527.1"/>
    </source>
</evidence>
<dbReference type="SMART" id="SM00028">
    <property type="entry name" value="TPR"/>
    <property type="match status" value="10"/>
</dbReference>
<protein>
    <recommendedName>
        <fullName evidence="7">Superkiller protein 3</fullName>
    </recommendedName>
</protein>